<dbReference type="AlphaFoldDB" id="T1IND0"/>
<dbReference type="Proteomes" id="UP000014500">
    <property type="component" value="Unassembled WGS sequence"/>
</dbReference>
<protein>
    <submittedName>
        <fullName evidence="1">Uncharacterized protein</fullName>
    </submittedName>
</protein>
<evidence type="ECO:0000313" key="2">
    <source>
        <dbReference type="Proteomes" id="UP000014500"/>
    </source>
</evidence>
<proteinExistence type="predicted"/>
<accession>T1IND0</accession>
<sequence>MSKTQSTDINPGDVGNICRTLDWIDDGFENNILLVAGCICPGLRFLCKDQISLEGCCFTSNHRKKRLTLFCIVRYPI</sequence>
<reference evidence="2" key="1">
    <citation type="submission" date="2011-05" db="EMBL/GenBank/DDBJ databases">
        <authorList>
            <person name="Richards S.R."/>
            <person name="Qu J."/>
            <person name="Jiang H."/>
            <person name="Jhangiani S.N."/>
            <person name="Agravi P."/>
            <person name="Goodspeed R."/>
            <person name="Gross S."/>
            <person name="Mandapat C."/>
            <person name="Jackson L."/>
            <person name="Mathew T."/>
            <person name="Pu L."/>
            <person name="Thornton R."/>
            <person name="Saada N."/>
            <person name="Wilczek-Boney K.B."/>
            <person name="Lee S."/>
            <person name="Kovar C."/>
            <person name="Wu Y."/>
            <person name="Scherer S.E."/>
            <person name="Worley K.C."/>
            <person name="Muzny D.M."/>
            <person name="Gibbs R."/>
        </authorList>
    </citation>
    <scope>NUCLEOTIDE SEQUENCE</scope>
    <source>
        <strain evidence="2">Brora</strain>
    </source>
</reference>
<reference evidence="1" key="2">
    <citation type="submission" date="2015-02" db="UniProtKB">
        <authorList>
            <consortium name="EnsemblMetazoa"/>
        </authorList>
    </citation>
    <scope>IDENTIFICATION</scope>
</reference>
<dbReference type="EMBL" id="JH431157">
    <property type="status" value="NOT_ANNOTATED_CDS"/>
    <property type="molecule type" value="Genomic_DNA"/>
</dbReference>
<dbReference type="EnsemblMetazoa" id="SMAR002507-RA">
    <property type="protein sequence ID" value="SMAR002507-PA"/>
    <property type="gene ID" value="SMAR002507"/>
</dbReference>
<dbReference type="HOGENOM" id="CLU_2641267_0_0_1"/>
<keyword evidence="2" id="KW-1185">Reference proteome</keyword>
<evidence type="ECO:0000313" key="1">
    <source>
        <dbReference type="EnsemblMetazoa" id="SMAR002507-PA"/>
    </source>
</evidence>
<organism evidence="1 2">
    <name type="scientific">Strigamia maritima</name>
    <name type="common">European centipede</name>
    <name type="synonym">Geophilus maritimus</name>
    <dbReference type="NCBI Taxonomy" id="126957"/>
    <lineage>
        <taxon>Eukaryota</taxon>
        <taxon>Metazoa</taxon>
        <taxon>Ecdysozoa</taxon>
        <taxon>Arthropoda</taxon>
        <taxon>Myriapoda</taxon>
        <taxon>Chilopoda</taxon>
        <taxon>Pleurostigmophora</taxon>
        <taxon>Geophilomorpha</taxon>
        <taxon>Linotaeniidae</taxon>
        <taxon>Strigamia</taxon>
    </lineage>
</organism>
<name>T1IND0_STRMM</name>